<gene>
    <name evidence="2" type="ORF">SKTS_33510</name>
</gene>
<evidence type="ECO:0000259" key="1">
    <source>
        <dbReference type="PROSITE" id="PS51787"/>
    </source>
</evidence>
<dbReference type="InterPro" id="IPR015947">
    <property type="entry name" value="PUA-like_sf"/>
</dbReference>
<name>A0A6F8VI70_9PROT</name>
<dbReference type="RefSeq" id="WP_173067920.1">
    <property type="nucleotide sequence ID" value="NZ_AP022853.1"/>
</dbReference>
<dbReference type="KEGG" id="slac:SKTS_33510"/>
<organism evidence="2 3">
    <name type="scientific">Sulfurimicrobium lacus</name>
    <dbReference type="NCBI Taxonomy" id="2715678"/>
    <lineage>
        <taxon>Bacteria</taxon>
        <taxon>Pseudomonadati</taxon>
        <taxon>Pseudomonadota</taxon>
        <taxon>Betaproteobacteria</taxon>
        <taxon>Nitrosomonadales</taxon>
        <taxon>Sulfuricellaceae</taxon>
        <taxon>Sulfurimicrobium</taxon>
    </lineage>
</organism>
<evidence type="ECO:0000313" key="3">
    <source>
        <dbReference type="Proteomes" id="UP000502260"/>
    </source>
</evidence>
<sequence length="214" mass="24407">MPLDLKQRLSDFLLQARQHTEYAIPLFPLNTVLFPGGKLTLKVFEPRYMEMVSACLKDKTNFGICLIRTGQETGDPAVPEQVGCMVEITDWDMQQLGMLDIAVLGTHRFHIEDSRTEKNGLILAQVISVAEEQPFALPKQHEACATVLRRIIEHLGVERFAAPLRYDDSVWVGYRLAELLPLKLSVRQNMLEMNDSLIRIEILHHFLSQQGLLE</sequence>
<dbReference type="GO" id="GO:0008233">
    <property type="term" value="F:peptidase activity"/>
    <property type="evidence" value="ECO:0007669"/>
    <property type="project" value="UniProtKB-KW"/>
</dbReference>
<dbReference type="SMART" id="SM00464">
    <property type="entry name" value="LON"/>
    <property type="match status" value="1"/>
</dbReference>
<keyword evidence="3" id="KW-1185">Reference proteome</keyword>
<dbReference type="GO" id="GO:0006508">
    <property type="term" value="P:proteolysis"/>
    <property type="evidence" value="ECO:0007669"/>
    <property type="project" value="UniProtKB-KW"/>
</dbReference>
<dbReference type="PANTHER" id="PTHR46732:SF8">
    <property type="entry name" value="ATP-DEPENDENT PROTEASE LA (LON) DOMAIN PROTEIN"/>
    <property type="match status" value="1"/>
</dbReference>
<keyword evidence="2" id="KW-0645">Protease</keyword>
<proteinExistence type="predicted"/>
<dbReference type="Proteomes" id="UP000502260">
    <property type="component" value="Chromosome"/>
</dbReference>
<dbReference type="Gene3D" id="2.30.130.40">
    <property type="entry name" value="LON domain-like"/>
    <property type="match status" value="1"/>
</dbReference>
<protein>
    <submittedName>
        <fullName evidence="2">ATP-dependent protease</fullName>
    </submittedName>
</protein>
<dbReference type="AlphaFoldDB" id="A0A6F8VI70"/>
<feature type="domain" description="Lon N-terminal" evidence="1">
    <location>
        <begin position="21"/>
        <end position="211"/>
    </location>
</feature>
<dbReference type="PROSITE" id="PS51787">
    <property type="entry name" value="LON_N"/>
    <property type="match status" value="1"/>
</dbReference>
<dbReference type="Gene3D" id="1.10.4060.10">
    <property type="entry name" value="BPP1347 like domain"/>
    <property type="match status" value="1"/>
</dbReference>
<accession>A0A6F8VI70</accession>
<evidence type="ECO:0000313" key="2">
    <source>
        <dbReference type="EMBL" id="BCB28465.1"/>
    </source>
</evidence>
<dbReference type="InterPro" id="IPR003111">
    <property type="entry name" value="Lon_prtase_N"/>
</dbReference>
<reference evidence="3" key="1">
    <citation type="submission" date="2020-03" db="EMBL/GenBank/DDBJ databases">
        <title>Complete genome sequence of sulfur-oxidizing bacterium skT11.</title>
        <authorList>
            <person name="Kanda M."/>
            <person name="Kojima H."/>
            <person name="Fukui M."/>
        </authorList>
    </citation>
    <scope>NUCLEOTIDE SEQUENCE [LARGE SCALE GENOMIC DNA]</scope>
    <source>
        <strain evidence="3">skT11</strain>
    </source>
</reference>
<dbReference type="PANTHER" id="PTHR46732">
    <property type="entry name" value="ATP-DEPENDENT PROTEASE LA (LON) DOMAIN PROTEIN"/>
    <property type="match status" value="1"/>
</dbReference>
<dbReference type="EMBL" id="AP022853">
    <property type="protein sequence ID" value="BCB28465.1"/>
    <property type="molecule type" value="Genomic_DNA"/>
</dbReference>
<keyword evidence="2" id="KW-0378">Hydrolase</keyword>
<dbReference type="Pfam" id="PF02190">
    <property type="entry name" value="LON_substr_bdg"/>
    <property type="match status" value="1"/>
</dbReference>
<dbReference type="InterPro" id="IPR046336">
    <property type="entry name" value="Lon_prtase_N_sf"/>
</dbReference>
<dbReference type="SUPFAM" id="SSF88697">
    <property type="entry name" value="PUA domain-like"/>
    <property type="match status" value="1"/>
</dbReference>